<accession>A0AAE2YPE3</accession>
<dbReference type="RefSeq" id="WP_215872944.1">
    <property type="nucleotide sequence ID" value="NZ_JAAXYO010000048.1"/>
</dbReference>
<name>A0AAE2YPE3_9PROT</name>
<dbReference type="EMBL" id="JAAXYO010000048">
    <property type="protein sequence ID" value="MBU2787560.1"/>
    <property type="molecule type" value="Genomic_DNA"/>
</dbReference>
<evidence type="ECO:0000313" key="4">
    <source>
        <dbReference type="Proteomes" id="UP001197378"/>
    </source>
</evidence>
<proteinExistence type="predicted"/>
<sequence>MQNVSISSLRAGILGVVFLGLAGLVSVPALAATAGQVQDFARAAEQIKPLNEQVHAAINKPGVTDAQKQAMKKSYMDKVNGILASHHLTAEQYSSMLQETQKNPAFAKEVEAAMR</sequence>
<organism evidence="3 4">
    <name type="scientific">Igneacidithiobacillus copahuensis</name>
    <dbReference type="NCBI Taxonomy" id="2724909"/>
    <lineage>
        <taxon>Bacteria</taxon>
        <taxon>Pseudomonadati</taxon>
        <taxon>Pseudomonadota</taxon>
        <taxon>Acidithiobacillia</taxon>
        <taxon>Acidithiobacillales</taxon>
        <taxon>Acidithiobacillaceae</taxon>
        <taxon>Igneacidithiobacillus</taxon>
    </lineage>
</organism>
<dbReference type="InterPro" id="IPR025433">
    <property type="entry name" value="DUF4168"/>
</dbReference>
<feature type="chain" id="PRO_5042286880" evidence="1">
    <location>
        <begin position="32"/>
        <end position="115"/>
    </location>
</feature>
<keyword evidence="1" id="KW-0732">Signal</keyword>
<reference evidence="3" key="1">
    <citation type="journal article" date="2021" name="ISME J.">
        <title>Genomic evolution of the class Acidithiobacillia: deep-branching Proteobacteria living in extreme acidic conditions.</title>
        <authorList>
            <person name="Moya-Beltran A."/>
            <person name="Beard S."/>
            <person name="Rojas-Villalobos C."/>
            <person name="Issotta F."/>
            <person name="Gallardo Y."/>
            <person name="Ulloa R."/>
            <person name="Giaveno A."/>
            <person name="Degli Esposti M."/>
            <person name="Johnson D.B."/>
            <person name="Quatrini R."/>
        </authorList>
    </citation>
    <scope>NUCLEOTIDE SEQUENCE</scope>
    <source>
        <strain evidence="3">VAN18-1</strain>
    </source>
</reference>
<feature type="signal peptide" evidence="1">
    <location>
        <begin position="1"/>
        <end position="31"/>
    </location>
</feature>
<gene>
    <name evidence="3" type="ORF">HFQ13_04955</name>
</gene>
<dbReference type="AlphaFoldDB" id="A0AAE2YPE3"/>
<evidence type="ECO:0000259" key="2">
    <source>
        <dbReference type="Pfam" id="PF13767"/>
    </source>
</evidence>
<protein>
    <submittedName>
        <fullName evidence="3">DUF4168 domain-containing protein</fullName>
    </submittedName>
</protein>
<dbReference type="Pfam" id="PF13767">
    <property type="entry name" value="DUF4168"/>
    <property type="match status" value="1"/>
</dbReference>
<dbReference type="Proteomes" id="UP001197378">
    <property type="component" value="Unassembled WGS sequence"/>
</dbReference>
<comment type="caution">
    <text evidence="3">The sequence shown here is derived from an EMBL/GenBank/DDBJ whole genome shotgun (WGS) entry which is preliminary data.</text>
</comment>
<evidence type="ECO:0000256" key="1">
    <source>
        <dbReference type="SAM" id="SignalP"/>
    </source>
</evidence>
<keyword evidence="4" id="KW-1185">Reference proteome</keyword>
<evidence type="ECO:0000313" key="3">
    <source>
        <dbReference type="EMBL" id="MBU2787560.1"/>
    </source>
</evidence>
<feature type="domain" description="DUF4168" evidence="2">
    <location>
        <begin position="36"/>
        <end position="110"/>
    </location>
</feature>